<proteinExistence type="inferred from homology"/>
<dbReference type="PANTHER" id="PTHR12751:SF18">
    <property type="entry name" value="PHOSPHATASE AND ACTIN REGULATOR 1"/>
    <property type="match status" value="1"/>
</dbReference>
<feature type="repeat" description="RPEL" evidence="4">
    <location>
        <begin position="159"/>
        <end position="184"/>
    </location>
</feature>
<dbReference type="OrthoDB" id="5563016at2759"/>
<evidence type="ECO:0000256" key="1">
    <source>
        <dbReference type="ARBA" id="ARBA00009795"/>
    </source>
</evidence>
<feature type="region of interest" description="Disordered" evidence="5">
    <location>
        <begin position="12"/>
        <end position="48"/>
    </location>
</feature>
<comment type="similarity">
    <text evidence="1">Belongs to the phosphatase and actin regulator family.</text>
</comment>
<dbReference type="InterPro" id="IPR004018">
    <property type="entry name" value="RPEL_repeat"/>
</dbReference>
<dbReference type="PANTHER" id="PTHR12751">
    <property type="entry name" value="PHOSPHATASE AND ACTIN REGULATOR PHACTR"/>
    <property type="match status" value="1"/>
</dbReference>
<evidence type="ECO:0000313" key="6">
    <source>
        <dbReference type="Proteomes" id="UP000515204"/>
    </source>
</evidence>
<dbReference type="SMART" id="SM00707">
    <property type="entry name" value="RPEL"/>
    <property type="match status" value="4"/>
</dbReference>
<feature type="repeat" description="RPEL" evidence="4">
    <location>
        <begin position="477"/>
        <end position="502"/>
    </location>
</feature>
<gene>
    <name evidence="7" type="primary">LOC106749325</name>
</gene>
<dbReference type="PROSITE" id="PS51073">
    <property type="entry name" value="RPEL"/>
    <property type="match status" value="4"/>
</dbReference>
<organism evidence="6 7">
    <name type="scientific">Dinoponera quadriceps</name>
    <name type="common">South American ant</name>
    <dbReference type="NCBI Taxonomy" id="609295"/>
    <lineage>
        <taxon>Eukaryota</taxon>
        <taxon>Metazoa</taxon>
        <taxon>Ecdysozoa</taxon>
        <taxon>Arthropoda</taxon>
        <taxon>Hexapoda</taxon>
        <taxon>Insecta</taxon>
        <taxon>Pterygota</taxon>
        <taxon>Neoptera</taxon>
        <taxon>Endopterygota</taxon>
        <taxon>Hymenoptera</taxon>
        <taxon>Apocrita</taxon>
        <taxon>Aculeata</taxon>
        <taxon>Formicoidea</taxon>
        <taxon>Formicidae</taxon>
        <taxon>Ponerinae</taxon>
        <taxon>Ponerini</taxon>
        <taxon>Dinoponera</taxon>
    </lineage>
</organism>
<feature type="compositionally biased region" description="Polar residues" evidence="5">
    <location>
        <begin position="326"/>
        <end position="337"/>
    </location>
</feature>
<dbReference type="Gene3D" id="6.10.140.1750">
    <property type="match status" value="1"/>
</dbReference>
<dbReference type="GO" id="GO:0030036">
    <property type="term" value="P:actin cytoskeleton organization"/>
    <property type="evidence" value="ECO:0007669"/>
    <property type="project" value="TreeGrafter"/>
</dbReference>
<accession>A0A6P3Y030</accession>
<keyword evidence="3" id="KW-0009">Actin-binding</keyword>
<name>A0A6P3Y030_DINQU</name>
<keyword evidence="2" id="KW-0677">Repeat</keyword>
<keyword evidence="6" id="KW-1185">Reference proteome</keyword>
<evidence type="ECO:0000256" key="2">
    <source>
        <dbReference type="ARBA" id="ARBA00022737"/>
    </source>
</evidence>
<reference evidence="7" key="1">
    <citation type="submission" date="2025-08" db="UniProtKB">
        <authorList>
            <consortium name="RefSeq"/>
        </authorList>
    </citation>
    <scope>IDENTIFICATION</scope>
</reference>
<evidence type="ECO:0000256" key="3">
    <source>
        <dbReference type="ARBA" id="ARBA00023203"/>
    </source>
</evidence>
<feature type="region of interest" description="Disordered" evidence="5">
    <location>
        <begin position="315"/>
        <end position="339"/>
    </location>
</feature>
<evidence type="ECO:0000256" key="4">
    <source>
        <dbReference type="PROSITE-ProRule" id="PRU00401"/>
    </source>
</evidence>
<dbReference type="Proteomes" id="UP000515204">
    <property type="component" value="Unplaced"/>
</dbReference>
<feature type="region of interest" description="Disordered" evidence="5">
    <location>
        <begin position="529"/>
        <end position="549"/>
    </location>
</feature>
<dbReference type="RefSeq" id="XP_014484155.1">
    <property type="nucleotide sequence ID" value="XM_014628669.1"/>
</dbReference>
<evidence type="ECO:0000256" key="5">
    <source>
        <dbReference type="SAM" id="MobiDB-lite"/>
    </source>
</evidence>
<dbReference type="AlphaFoldDB" id="A0A6P3Y030"/>
<dbReference type="GO" id="GO:0003779">
    <property type="term" value="F:actin binding"/>
    <property type="evidence" value="ECO:0007669"/>
    <property type="project" value="UniProtKB-KW"/>
</dbReference>
<feature type="repeat" description="RPEL" evidence="4">
    <location>
        <begin position="515"/>
        <end position="540"/>
    </location>
</feature>
<feature type="compositionally biased region" description="Basic and acidic residues" evidence="5">
    <location>
        <begin position="532"/>
        <end position="549"/>
    </location>
</feature>
<evidence type="ECO:0000313" key="7">
    <source>
        <dbReference type="RefSeq" id="XP_014484155.1"/>
    </source>
</evidence>
<feature type="repeat" description="RPEL" evidence="4">
    <location>
        <begin position="553"/>
        <end position="578"/>
    </location>
</feature>
<dbReference type="Gene3D" id="6.10.140.2130">
    <property type="match status" value="1"/>
</dbReference>
<feature type="compositionally biased region" description="Basic residues" evidence="5">
    <location>
        <begin position="36"/>
        <end position="46"/>
    </location>
</feature>
<protein>
    <submittedName>
        <fullName evidence="7">Phosphatase and actin regulator 4 isoform X8</fullName>
    </submittedName>
</protein>
<dbReference type="Pfam" id="PF02755">
    <property type="entry name" value="RPEL"/>
    <property type="match status" value="4"/>
</dbReference>
<dbReference type="GeneID" id="106749325"/>
<sequence length="634" mass="71918">MSIRVSGVYLVPSPGGGNDAGNDKPGNLGVEASLHHQQHHHHHHSTTKTVTIVAAPQRSNSLDYLNFEEKRQIIASSLSLSDFLAHGPAAAAAAAKEVAANTVIAKKQNGAALRTNSLGSGARTPPLERKSKFSALGRLFKPWKWKRKKKSDKFEAASLSLERKISVRASRDELVQKGILLPVIRSTSFPENVEKGVLDQSADNQQVIERCYPLPPQNTLMLSELPEPPIPLSEIGPIPPPPMFSSPSPTLLARQRQIPLSDCEDEDEEDVDVEEEDDNMYVFRVSQPDPAIDTSRVEEIPAKEPKFHAVPLKSVLKKRGSGSGPGTPQNTPTQENRPLTLRQELQASFKRPPLRPRMRICSRPVRFGLALPCTLENKENARPYVIREDADGDSGDGQVLYREDYDDEKRPARCQQRLPLFSDRSSASRATRTLDIINIRNEVKERIDPDRPSRLSRRETIGDGKLCRLAAKIARKESLSLKLALRPDRQELINRNILQLQTDNERQETKEAIGAKLIRRLSMRPTQEELEERNILKKQSPAEEKKQKEEKKRYLLRKLSFRPTVEELKEKKIIRFNDYIEVTQAHDYDRRADKPWTRLTPKDKAAIRKELNEFKSSEMAVHEDSRHLTRFHRP</sequence>